<keyword evidence="3" id="KW-1185">Reference proteome</keyword>
<dbReference type="OrthoDB" id="1303983at2759"/>
<reference evidence="2" key="1">
    <citation type="submission" date="2022-07" db="EMBL/GenBank/DDBJ databases">
        <authorList>
            <person name="Macas J."/>
            <person name="Novak P."/>
            <person name="Neumann P."/>
        </authorList>
    </citation>
    <scope>NUCLEOTIDE SEQUENCE</scope>
</reference>
<gene>
    <name evidence="2" type="ORF">CEURO_LOCUS21453</name>
</gene>
<sequence length="208" mass="23219">MLFSWLLASLSESFHARVIHCKHSHQLWTEINKHFQSHILAKARQLKSELYNTTKGDRSISDYLLRIQTIADNLSAIGEPISYKDHINVILEGLREESESLALSISSRSVLDPPTLSEVESLLSAKEMRLQKLRDSSKQTLFSANVAHLEISPQVTDQASQTTPDTASVQVAQFNNPDNHSYRGRGHGRSGGRNSIVCQVCGKMGIMH</sequence>
<proteinExistence type="predicted"/>
<dbReference type="AlphaFoldDB" id="A0A9P0ZW46"/>
<dbReference type="PANTHER" id="PTHR47481">
    <property type="match status" value="1"/>
</dbReference>
<dbReference type="PANTHER" id="PTHR47481:SF30">
    <property type="entry name" value="CCHC-TYPE DOMAIN-CONTAINING PROTEIN"/>
    <property type="match status" value="1"/>
</dbReference>
<dbReference type="Proteomes" id="UP001152484">
    <property type="component" value="Unassembled WGS sequence"/>
</dbReference>
<feature type="chain" id="PRO_5040314015" description="Retrotransposon gag domain-containing protein" evidence="1">
    <location>
        <begin position="17"/>
        <end position="208"/>
    </location>
</feature>
<evidence type="ECO:0008006" key="4">
    <source>
        <dbReference type="Google" id="ProtNLM"/>
    </source>
</evidence>
<dbReference type="EMBL" id="CAMAPE010000073">
    <property type="protein sequence ID" value="CAH9117211.1"/>
    <property type="molecule type" value="Genomic_DNA"/>
</dbReference>
<evidence type="ECO:0000256" key="1">
    <source>
        <dbReference type="SAM" id="SignalP"/>
    </source>
</evidence>
<keyword evidence="1" id="KW-0732">Signal</keyword>
<accession>A0A9P0ZW46</accession>
<organism evidence="2 3">
    <name type="scientific">Cuscuta europaea</name>
    <name type="common">European dodder</name>
    <dbReference type="NCBI Taxonomy" id="41803"/>
    <lineage>
        <taxon>Eukaryota</taxon>
        <taxon>Viridiplantae</taxon>
        <taxon>Streptophyta</taxon>
        <taxon>Embryophyta</taxon>
        <taxon>Tracheophyta</taxon>
        <taxon>Spermatophyta</taxon>
        <taxon>Magnoliopsida</taxon>
        <taxon>eudicotyledons</taxon>
        <taxon>Gunneridae</taxon>
        <taxon>Pentapetalae</taxon>
        <taxon>asterids</taxon>
        <taxon>lamiids</taxon>
        <taxon>Solanales</taxon>
        <taxon>Convolvulaceae</taxon>
        <taxon>Cuscuteae</taxon>
        <taxon>Cuscuta</taxon>
        <taxon>Cuscuta subgen. Cuscuta</taxon>
    </lineage>
</organism>
<evidence type="ECO:0000313" key="3">
    <source>
        <dbReference type="Proteomes" id="UP001152484"/>
    </source>
</evidence>
<name>A0A9P0ZW46_CUSEU</name>
<protein>
    <recommendedName>
        <fullName evidence="4">Retrotransposon gag domain-containing protein</fullName>
    </recommendedName>
</protein>
<evidence type="ECO:0000313" key="2">
    <source>
        <dbReference type="EMBL" id="CAH9117211.1"/>
    </source>
</evidence>
<feature type="signal peptide" evidence="1">
    <location>
        <begin position="1"/>
        <end position="16"/>
    </location>
</feature>
<dbReference type="Pfam" id="PF14223">
    <property type="entry name" value="Retrotran_gag_2"/>
    <property type="match status" value="1"/>
</dbReference>
<comment type="caution">
    <text evidence="2">The sequence shown here is derived from an EMBL/GenBank/DDBJ whole genome shotgun (WGS) entry which is preliminary data.</text>
</comment>